<gene>
    <name evidence="2" type="ORF">SAMN04488505_10345</name>
</gene>
<reference evidence="2 3" key="1">
    <citation type="submission" date="2016-10" db="EMBL/GenBank/DDBJ databases">
        <authorList>
            <person name="de Groot N.N."/>
        </authorList>
    </citation>
    <scope>NUCLEOTIDE SEQUENCE [LARGE SCALE GENOMIC DNA]</scope>
    <source>
        <strain evidence="2 3">DSM 21039</strain>
    </source>
</reference>
<organism evidence="2 3">
    <name type="scientific">Chitinophaga rupis</name>
    <dbReference type="NCBI Taxonomy" id="573321"/>
    <lineage>
        <taxon>Bacteria</taxon>
        <taxon>Pseudomonadati</taxon>
        <taxon>Bacteroidota</taxon>
        <taxon>Chitinophagia</taxon>
        <taxon>Chitinophagales</taxon>
        <taxon>Chitinophagaceae</taxon>
        <taxon>Chitinophaga</taxon>
    </lineage>
</organism>
<keyword evidence="1" id="KW-0732">Signal</keyword>
<dbReference type="RefSeq" id="WP_089912129.1">
    <property type="nucleotide sequence ID" value="NZ_FOBB01000003.1"/>
</dbReference>
<evidence type="ECO:0000313" key="2">
    <source>
        <dbReference type="EMBL" id="SEL97975.1"/>
    </source>
</evidence>
<accession>A0A1H7UMJ4</accession>
<evidence type="ECO:0008006" key="4">
    <source>
        <dbReference type="Google" id="ProtNLM"/>
    </source>
</evidence>
<feature type="signal peptide" evidence="1">
    <location>
        <begin position="1"/>
        <end position="18"/>
    </location>
</feature>
<sequence>MRKWITLLLCLPWLQPQAQPAPDKPSSSLLWKISGKGMMQPSFLYGTMHLLCEKDFSFPASVTTALQASQQLYLEINMDDSLMLQQMQQLLLMPEGYSLKKLFKPADYQKLNDYCKKEVGLDMAMFDRMKPMALTSLLTIKLFLFCNEPFSVENELLKIAREQQKSIAGLETLQDQVAVFDSIPDKDEAAMLVEMLDHVAEERAQFDTMLNAYKKQDIQQLYTLTQSSKDIGPFQDILLDQRNARWIPIITQQIQATPSFFAFGAGHLGGPNGVIALLRKEGYNVEAVR</sequence>
<protein>
    <recommendedName>
        <fullName evidence="4">TraB family protein</fullName>
    </recommendedName>
</protein>
<evidence type="ECO:0000313" key="3">
    <source>
        <dbReference type="Proteomes" id="UP000198984"/>
    </source>
</evidence>
<feature type="chain" id="PRO_5011519771" description="TraB family protein" evidence="1">
    <location>
        <begin position="19"/>
        <end position="289"/>
    </location>
</feature>
<evidence type="ECO:0000256" key="1">
    <source>
        <dbReference type="SAM" id="SignalP"/>
    </source>
</evidence>
<dbReference type="Proteomes" id="UP000198984">
    <property type="component" value="Unassembled WGS sequence"/>
</dbReference>
<proteinExistence type="predicted"/>
<dbReference type="InterPro" id="IPR002816">
    <property type="entry name" value="TraB/PrgY/GumN_fam"/>
</dbReference>
<dbReference type="OrthoDB" id="9798714at2"/>
<dbReference type="InterPro" id="IPR047111">
    <property type="entry name" value="YbaP-like"/>
</dbReference>
<dbReference type="PANTHER" id="PTHR40590:SF1">
    <property type="entry name" value="CYTOPLASMIC PROTEIN"/>
    <property type="match status" value="1"/>
</dbReference>
<dbReference type="AlphaFoldDB" id="A0A1H7UMJ4"/>
<dbReference type="CDD" id="cd14789">
    <property type="entry name" value="Tiki"/>
    <property type="match status" value="1"/>
</dbReference>
<dbReference type="Pfam" id="PF01963">
    <property type="entry name" value="TraB_PrgY_gumN"/>
    <property type="match status" value="1"/>
</dbReference>
<dbReference type="PANTHER" id="PTHR40590">
    <property type="entry name" value="CYTOPLASMIC PROTEIN-RELATED"/>
    <property type="match status" value="1"/>
</dbReference>
<keyword evidence="3" id="KW-1185">Reference proteome</keyword>
<dbReference type="EMBL" id="FOBB01000003">
    <property type="protein sequence ID" value="SEL97975.1"/>
    <property type="molecule type" value="Genomic_DNA"/>
</dbReference>
<name>A0A1H7UMJ4_9BACT</name>